<evidence type="ECO:0000313" key="1">
    <source>
        <dbReference type="EMBL" id="ABQ18774.1"/>
    </source>
</evidence>
<dbReference type="EMBL" id="CP000626">
    <property type="protein sequence ID" value="ABQ18774.1"/>
    <property type="molecule type" value="Genomic_DNA"/>
</dbReference>
<name>A0A0H3AEH7_VIBC3</name>
<reference evidence="1 2" key="1">
    <citation type="submission" date="2007-03" db="EMBL/GenBank/DDBJ databases">
        <authorList>
            <person name="Heidelberg J."/>
        </authorList>
    </citation>
    <scope>NUCLEOTIDE SEQUENCE [LARGE SCALE GENOMIC DNA]</scope>
    <source>
        <strain evidence="2">ATCC 39541 / Classical Ogawa 395 / O395</strain>
    </source>
</reference>
<dbReference type="OrthoDB" id="6400268at2"/>
<evidence type="ECO:0008006" key="3">
    <source>
        <dbReference type="Google" id="ProtNLM"/>
    </source>
</evidence>
<dbReference type="AlphaFoldDB" id="A0A0H3AEH7"/>
<organism evidence="1 2">
    <name type="scientific">Vibrio cholerae serotype O1 (strain ATCC 39541 / Classical Ogawa 395 / O395)</name>
    <dbReference type="NCBI Taxonomy" id="345073"/>
    <lineage>
        <taxon>Bacteria</taxon>
        <taxon>Pseudomonadati</taxon>
        <taxon>Pseudomonadota</taxon>
        <taxon>Gammaproteobacteria</taxon>
        <taxon>Vibrionales</taxon>
        <taxon>Vibrionaceae</taxon>
        <taxon>Vibrio</taxon>
    </lineage>
</organism>
<gene>
    <name evidence="1" type="ordered locus">VC0395_0818</name>
</gene>
<dbReference type="Proteomes" id="UP000000249">
    <property type="component" value="Chromosome 2"/>
</dbReference>
<sequence length="176" mass="19849">MEKRRRQKYSLLEPIVIQSGNQYQNAASVLASTDGNLWVACINASLAIEIYLKSFLITEHQVQGYSRFMGTVHKSHDLAKLFKKLHPQKQSVLLEAVKHVAPGIDLVAELTKYRNVFTNARYTFEPNNVPSMGSDLINLASVLRRAVIHIINVHYPVIKPIGLEKAVNEILSTRQT</sequence>
<dbReference type="RefSeq" id="WP_000415562.1">
    <property type="nucleotide sequence ID" value="NC_009456.1"/>
</dbReference>
<evidence type="ECO:0000313" key="2">
    <source>
        <dbReference type="Proteomes" id="UP000000249"/>
    </source>
</evidence>
<accession>A0A0H3AEH7</accession>
<proteinExistence type="predicted"/>
<protein>
    <recommendedName>
        <fullName evidence="3">HEPN domain-containing protein</fullName>
    </recommendedName>
</protein>
<dbReference type="KEGG" id="vco:VC0395_0818"/>
<dbReference type="Gene3D" id="1.20.120.330">
    <property type="entry name" value="Nucleotidyltransferases domain 2"/>
    <property type="match status" value="1"/>
</dbReference>
<dbReference type="eggNOG" id="ENOG502ZU74">
    <property type="taxonomic scope" value="Bacteria"/>
</dbReference>
<dbReference type="KEGG" id="vcr:VC395_A0443"/>